<proteinExistence type="predicted"/>
<protein>
    <submittedName>
        <fullName evidence="2">32158_t:CDS:1</fullName>
    </submittedName>
</protein>
<feature type="compositionally biased region" description="Polar residues" evidence="1">
    <location>
        <begin position="93"/>
        <end position="109"/>
    </location>
</feature>
<name>A0ABN7VNN7_GIGMA</name>
<feature type="region of interest" description="Disordered" evidence="1">
    <location>
        <begin position="29"/>
        <end position="54"/>
    </location>
</feature>
<keyword evidence="3" id="KW-1185">Reference proteome</keyword>
<reference evidence="2 3" key="1">
    <citation type="submission" date="2021-06" db="EMBL/GenBank/DDBJ databases">
        <authorList>
            <person name="Kallberg Y."/>
            <person name="Tangrot J."/>
            <person name="Rosling A."/>
        </authorList>
    </citation>
    <scope>NUCLEOTIDE SEQUENCE [LARGE SCALE GENOMIC DNA]</scope>
    <source>
        <strain evidence="2 3">120-4 pot B 10/14</strain>
    </source>
</reference>
<gene>
    <name evidence="2" type="ORF">GMARGA_LOCUS20949</name>
</gene>
<organism evidence="2 3">
    <name type="scientific">Gigaspora margarita</name>
    <dbReference type="NCBI Taxonomy" id="4874"/>
    <lineage>
        <taxon>Eukaryota</taxon>
        <taxon>Fungi</taxon>
        <taxon>Fungi incertae sedis</taxon>
        <taxon>Mucoromycota</taxon>
        <taxon>Glomeromycotina</taxon>
        <taxon>Glomeromycetes</taxon>
        <taxon>Diversisporales</taxon>
        <taxon>Gigasporaceae</taxon>
        <taxon>Gigaspora</taxon>
    </lineage>
</organism>
<feature type="region of interest" description="Disordered" evidence="1">
    <location>
        <begin position="91"/>
        <end position="126"/>
    </location>
</feature>
<evidence type="ECO:0000313" key="3">
    <source>
        <dbReference type="Proteomes" id="UP000789901"/>
    </source>
</evidence>
<comment type="caution">
    <text evidence="2">The sequence shown here is derived from an EMBL/GenBank/DDBJ whole genome shotgun (WGS) entry which is preliminary data.</text>
</comment>
<feature type="compositionally biased region" description="Low complexity" evidence="1">
    <location>
        <begin position="35"/>
        <end position="54"/>
    </location>
</feature>
<evidence type="ECO:0000256" key="1">
    <source>
        <dbReference type="SAM" id="MobiDB-lite"/>
    </source>
</evidence>
<evidence type="ECO:0000313" key="2">
    <source>
        <dbReference type="EMBL" id="CAG8789171.1"/>
    </source>
</evidence>
<accession>A0ABN7VNN7</accession>
<dbReference type="Proteomes" id="UP000789901">
    <property type="component" value="Unassembled WGS sequence"/>
</dbReference>
<dbReference type="EMBL" id="CAJVQB010018893">
    <property type="protein sequence ID" value="CAG8789171.1"/>
    <property type="molecule type" value="Genomic_DNA"/>
</dbReference>
<sequence length="196" mass="21993">MANQLDEWGNVINILDKFAPTKYDGPLPDDITKFNSNHSSNNQSDNSSKNSNGAYSTLSTSLLLPDDTVLMNSNMNNDADNDAIVEAEENDKTGNSDVEVNNNNETNIGADNKEQSEEVNIEDENSSRPTKSILSFNLSKKHGLHFARDLCLNKDFSEECKNFCKPLVYNQSIRESKDFFSVEEYEVYKVISNDSN</sequence>